<dbReference type="Gene3D" id="1.50.10.10">
    <property type="match status" value="1"/>
</dbReference>
<dbReference type="PANTHER" id="PTHR12736:SF21">
    <property type="entry name" value="LANC-LIKE PROTEIN 2"/>
    <property type="match status" value="1"/>
</dbReference>
<accession>A0ABR7TRA3</accession>
<keyword evidence="2" id="KW-1185">Reference proteome</keyword>
<evidence type="ECO:0000313" key="2">
    <source>
        <dbReference type="Proteomes" id="UP000659124"/>
    </source>
</evidence>
<dbReference type="SMART" id="SM01260">
    <property type="entry name" value="LANC_like"/>
    <property type="match status" value="1"/>
</dbReference>
<dbReference type="PRINTS" id="PR01955">
    <property type="entry name" value="LANCFRANKIA"/>
</dbReference>
<dbReference type="SUPFAM" id="SSF158745">
    <property type="entry name" value="LanC-like"/>
    <property type="match status" value="1"/>
</dbReference>
<dbReference type="InterPro" id="IPR012341">
    <property type="entry name" value="6hp_glycosidase-like_sf"/>
</dbReference>
<name>A0ABR7TRA3_9BACT</name>
<comment type="caution">
    <text evidence="1">The sequence shown here is derived from an EMBL/GenBank/DDBJ whole genome shotgun (WGS) entry which is preliminary data.</text>
</comment>
<organism evidence="1 2">
    <name type="scientific">Chitinophaga qingshengii</name>
    <dbReference type="NCBI Taxonomy" id="1569794"/>
    <lineage>
        <taxon>Bacteria</taxon>
        <taxon>Pseudomonadati</taxon>
        <taxon>Bacteroidota</taxon>
        <taxon>Chitinophagia</taxon>
        <taxon>Chitinophagales</taxon>
        <taxon>Chitinophagaceae</taxon>
        <taxon>Chitinophaga</taxon>
    </lineage>
</organism>
<dbReference type="PRINTS" id="PR01950">
    <property type="entry name" value="LANCSUPER"/>
</dbReference>
<proteinExistence type="predicted"/>
<dbReference type="InterPro" id="IPR007822">
    <property type="entry name" value="LANC-like"/>
</dbReference>
<evidence type="ECO:0000313" key="1">
    <source>
        <dbReference type="EMBL" id="MBC9932021.1"/>
    </source>
</evidence>
<reference evidence="1 2" key="1">
    <citation type="submission" date="2020-09" db="EMBL/GenBank/DDBJ databases">
        <title>Genome sequences of type strains of Chitinophaga qingshengii and Chitinophaga varians.</title>
        <authorList>
            <person name="Kittiwongwattana C."/>
        </authorList>
    </citation>
    <scope>NUCLEOTIDE SEQUENCE [LARGE SCALE GENOMIC DNA]</scope>
    <source>
        <strain evidence="1 2">JCM 30026</strain>
    </source>
</reference>
<sequence length="619" mass="69873">MKPILCISPVNAWNIFMESLDNKLETELLRIAKAVLPALQPATLMEKTDLFNGSAGVMLFYLRLYEHYREPYYLEVCTTAADTLLYHPDILQPPYFTFYTGAAGLLYVCTQLYEASGHHRYLERALQLVNHFRSELLQQVVQDDLLSGHAGNLLVLTHLHAYTKEETLLPLIRTLADTLIRQARIAPNGLRWGHVKMSYDSLTGFSHGASGIAFALMQVAAYFGDEGLYYLAEQSLDYEMQYYDAAARNWLDLRLTSTSLAREAIFHWEITRFRKDAADTNTWAHGAAGVGIARLFAWKQSPRADWLQQVRDAVQRSLEDVQALNRGDFTLCSGYGGIVFFLLQAATALEQPELRQTAQRLAWEAVCYYHAEGTYNCYVPTMMQDPGLFSGLSGVGYMLLSVLMPPREDAIVHPVIPAGESADAPLYPPGVVKKMLFSKYYPHTLRLLKANGWQLPDMPDIAALELVLQKAVAASAEAADCFALEYRMTALWKHHKGLLYYAQRKMTWQKSIDPEHVPDTKWIPVEEAQLCVTQWPWYQDILHEPGIYYYLLQNQEYGMAVFPVGKLTAVIFDNLQAGRTLRDVLSAFLEGPASEQATAAVVAQTISMMEQGLIRPEVL</sequence>
<dbReference type="Pfam" id="PF05147">
    <property type="entry name" value="LANC_like"/>
    <property type="match status" value="1"/>
</dbReference>
<dbReference type="RefSeq" id="WP_188089159.1">
    <property type="nucleotide sequence ID" value="NZ_JACVFC010000002.1"/>
</dbReference>
<evidence type="ECO:0008006" key="3">
    <source>
        <dbReference type="Google" id="ProtNLM"/>
    </source>
</evidence>
<protein>
    <recommendedName>
        <fullName evidence="3">Lanthionine synthetase C-like protein</fullName>
    </recommendedName>
</protein>
<dbReference type="Proteomes" id="UP000659124">
    <property type="component" value="Unassembled WGS sequence"/>
</dbReference>
<dbReference type="EMBL" id="JACVFC010000002">
    <property type="protein sequence ID" value="MBC9932021.1"/>
    <property type="molecule type" value="Genomic_DNA"/>
</dbReference>
<dbReference type="PANTHER" id="PTHR12736">
    <property type="entry name" value="LANC-LIKE PROTEIN"/>
    <property type="match status" value="1"/>
</dbReference>
<gene>
    <name evidence="1" type="ORF">ICL07_16675</name>
</gene>